<sequence>MRSEGVADRGDRPRVTPIVCDWDASSRKPGTGYNGPTWHEILDQVEGINAPIFLNRRLGEVIPLAITSLTTSILEAGERPLLLGGDHRLSFSALQAITHWYGHGIVHQFDAHHDAHVTPTLNNYSVFHFVQKRFGLPIERYGCRELPVPAPIAHVRNPQYSYVTVDVDYLDPVEFSSVTFPETVPETMECTVATLTNQIETISHGPPILGCDLVEWASDRSTPAETSSVLTIVSALVDAMRDDRRTVGADTRELNKDGEN</sequence>
<keyword evidence="1" id="KW-0479">Metal-binding</keyword>
<evidence type="ECO:0000256" key="1">
    <source>
        <dbReference type="ARBA" id="ARBA00022723"/>
    </source>
</evidence>
<dbReference type="EMBL" id="CP070496">
    <property type="protein sequence ID" value="QSB04347.1"/>
    <property type="molecule type" value="Genomic_DNA"/>
</dbReference>
<dbReference type="KEGG" id="nav:JQS30_11130"/>
<organism evidence="4 5">
    <name type="scientific">Natronoglycomyces albus</name>
    <dbReference type="NCBI Taxonomy" id="2811108"/>
    <lineage>
        <taxon>Bacteria</taxon>
        <taxon>Bacillati</taxon>
        <taxon>Actinomycetota</taxon>
        <taxon>Actinomycetes</taxon>
        <taxon>Glycomycetales</taxon>
        <taxon>Glycomycetaceae</taxon>
        <taxon>Natronoglycomyces</taxon>
    </lineage>
</organism>
<dbReference type="InterPro" id="IPR006035">
    <property type="entry name" value="Ureohydrolase"/>
</dbReference>
<dbReference type="Gene3D" id="3.40.800.10">
    <property type="entry name" value="Ureohydrolase domain"/>
    <property type="match status" value="2"/>
</dbReference>
<accession>A0A895XHE1</accession>
<dbReference type="Pfam" id="PF00491">
    <property type="entry name" value="Arginase"/>
    <property type="match status" value="1"/>
</dbReference>
<evidence type="ECO:0000256" key="3">
    <source>
        <dbReference type="PROSITE-ProRule" id="PRU00742"/>
    </source>
</evidence>
<dbReference type="Proteomes" id="UP000662939">
    <property type="component" value="Chromosome"/>
</dbReference>
<comment type="similarity">
    <text evidence="3">Belongs to the arginase family.</text>
</comment>
<evidence type="ECO:0000256" key="2">
    <source>
        <dbReference type="ARBA" id="ARBA00022801"/>
    </source>
</evidence>
<evidence type="ECO:0000313" key="5">
    <source>
        <dbReference type="Proteomes" id="UP000662939"/>
    </source>
</evidence>
<proteinExistence type="inferred from homology"/>
<dbReference type="GO" id="GO:0008783">
    <property type="term" value="F:agmatinase activity"/>
    <property type="evidence" value="ECO:0007669"/>
    <property type="project" value="TreeGrafter"/>
</dbReference>
<dbReference type="PANTHER" id="PTHR11358">
    <property type="entry name" value="ARGINASE/AGMATINASE"/>
    <property type="match status" value="1"/>
</dbReference>
<protein>
    <submittedName>
        <fullName evidence="4">Arginase family protein</fullName>
    </submittedName>
</protein>
<dbReference type="PROSITE" id="PS51409">
    <property type="entry name" value="ARGINASE_2"/>
    <property type="match status" value="1"/>
</dbReference>
<reference evidence="4" key="1">
    <citation type="submission" date="2021-02" db="EMBL/GenBank/DDBJ databases">
        <title>Natronoglycomyces albus gen. nov., sp. nov, a haloalkaliphilic actinobacterium from a soda solonchak soil.</title>
        <authorList>
            <person name="Sorokin D.Y."/>
            <person name="Khijniak T.V."/>
            <person name="Zakharycheva A.P."/>
            <person name="Boueva O.V."/>
            <person name="Ariskina E.V."/>
            <person name="Hahnke R.L."/>
            <person name="Bunk B."/>
            <person name="Sproer C."/>
            <person name="Schumann P."/>
            <person name="Evtushenko L.I."/>
            <person name="Kublanov I.V."/>
        </authorList>
    </citation>
    <scope>NUCLEOTIDE SEQUENCE</scope>
    <source>
        <strain evidence="4">DSM 106290</strain>
    </source>
</reference>
<dbReference type="AlphaFoldDB" id="A0A895XHE1"/>
<evidence type="ECO:0000313" key="4">
    <source>
        <dbReference type="EMBL" id="QSB04347.1"/>
    </source>
</evidence>
<dbReference type="GO" id="GO:0046872">
    <property type="term" value="F:metal ion binding"/>
    <property type="evidence" value="ECO:0007669"/>
    <property type="project" value="UniProtKB-KW"/>
</dbReference>
<keyword evidence="2" id="KW-0378">Hydrolase</keyword>
<dbReference type="PANTHER" id="PTHR11358:SF26">
    <property type="entry name" value="GUANIDINO ACID HYDROLASE, MITOCHONDRIAL"/>
    <property type="match status" value="1"/>
</dbReference>
<dbReference type="RefSeq" id="WP_213170344.1">
    <property type="nucleotide sequence ID" value="NZ_CP070496.1"/>
</dbReference>
<keyword evidence="5" id="KW-1185">Reference proteome</keyword>
<dbReference type="GO" id="GO:0033389">
    <property type="term" value="P:putrescine biosynthetic process from arginine, via agmatine"/>
    <property type="evidence" value="ECO:0007669"/>
    <property type="project" value="TreeGrafter"/>
</dbReference>
<dbReference type="InterPro" id="IPR023696">
    <property type="entry name" value="Ureohydrolase_dom_sf"/>
</dbReference>
<dbReference type="SUPFAM" id="SSF52768">
    <property type="entry name" value="Arginase/deacetylase"/>
    <property type="match status" value="1"/>
</dbReference>
<name>A0A895XHE1_9ACTN</name>
<gene>
    <name evidence="4" type="ORF">JQS30_11130</name>
</gene>